<feature type="chain" id="PRO_5038578873" description="Lipoprotein" evidence="1">
    <location>
        <begin position="22"/>
        <end position="162"/>
    </location>
</feature>
<keyword evidence="3" id="KW-1185">Reference proteome</keyword>
<dbReference type="Proteomes" id="UP000679779">
    <property type="component" value="Unassembled WGS sequence"/>
</dbReference>
<gene>
    <name evidence="2" type="ORF">J2TS6_56050</name>
</gene>
<keyword evidence="1" id="KW-0732">Signal</keyword>
<dbReference type="EMBL" id="BORQ01000010">
    <property type="protein sequence ID" value="GIO34464.1"/>
    <property type="molecule type" value="Genomic_DNA"/>
</dbReference>
<protein>
    <recommendedName>
        <fullName evidence="4">Lipoprotein</fullName>
    </recommendedName>
</protein>
<feature type="signal peptide" evidence="1">
    <location>
        <begin position="1"/>
        <end position="21"/>
    </location>
</feature>
<proteinExistence type="predicted"/>
<evidence type="ECO:0008006" key="4">
    <source>
        <dbReference type="Google" id="ProtNLM"/>
    </source>
</evidence>
<organism evidence="2 3">
    <name type="scientific">Paenibacillus albilobatus</name>
    <dbReference type="NCBI Taxonomy" id="2716884"/>
    <lineage>
        <taxon>Bacteria</taxon>
        <taxon>Bacillati</taxon>
        <taxon>Bacillota</taxon>
        <taxon>Bacilli</taxon>
        <taxon>Bacillales</taxon>
        <taxon>Paenibacillaceae</taxon>
        <taxon>Paenibacillus</taxon>
    </lineage>
</organism>
<evidence type="ECO:0000313" key="2">
    <source>
        <dbReference type="EMBL" id="GIO34464.1"/>
    </source>
</evidence>
<accession>A0A920CF04</accession>
<evidence type="ECO:0000313" key="3">
    <source>
        <dbReference type="Proteomes" id="UP000679779"/>
    </source>
</evidence>
<dbReference type="PROSITE" id="PS51257">
    <property type="entry name" value="PROKAR_LIPOPROTEIN"/>
    <property type="match status" value="1"/>
</dbReference>
<reference evidence="2" key="1">
    <citation type="submission" date="2021-03" db="EMBL/GenBank/DDBJ databases">
        <title>Antimicrobial resistance genes in bacteria isolated from Japanese honey, and their potential for conferring macrolide and lincosamide resistance in the American foulbrood pathogen Paenibacillus larvae.</title>
        <authorList>
            <person name="Okamoto M."/>
            <person name="Kumagai M."/>
            <person name="Kanamori H."/>
            <person name="Takamatsu D."/>
        </authorList>
    </citation>
    <scope>NUCLEOTIDE SEQUENCE</scope>
    <source>
        <strain evidence="2">J2TS6</strain>
    </source>
</reference>
<sequence length="162" mass="19418">MIKTMPAFLLLLFFLSGCMTHKTLETDQLSDFRKNIRSEHKEITNLKFQMAPTQVEFNYYLDRKPDAEHDKEIFTKTKELALSSDFQKTVIEEQYFKHYSKDDRKYPDIIIRFFGTDKDMIEYEYFASYYGPGFEGEKDRPIDDYKTWYFNDFKSKSVPVAP</sequence>
<dbReference type="RefSeq" id="WP_160043977.1">
    <property type="nucleotide sequence ID" value="NZ_BORQ01000010.1"/>
</dbReference>
<comment type="caution">
    <text evidence="2">The sequence shown here is derived from an EMBL/GenBank/DDBJ whole genome shotgun (WGS) entry which is preliminary data.</text>
</comment>
<name>A0A920CF04_9BACL</name>
<dbReference type="AlphaFoldDB" id="A0A920CF04"/>
<evidence type="ECO:0000256" key="1">
    <source>
        <dbReference type="SAM" id="SignalP"/>
    </source>
</evidence>